<comment type="caution">
    <text evidence="1">The sequence shown here is derived from an EMBL/GenBank/DDBJ whole genome shotgun (WGS) entry which is preliminary data.</text>
</comment>
<protein>
    <recommendedName>
        <fullName evidence="3">DUF4430 domain-containing protein</fullName>
    </recommendedName>
</protein>
<evidence type="ECO:0000313" key="2">
    <source>
        <dbReference type="Proteomes" id="UP001497497"/>
    </source>
</evidence>
<proteinExistence type="predicted"/>
<dbReference type="PANTHER" id="PTHR10559">
    <property type="entry name" value="TRANSCOBALAMIN-1/GASTRIC INTRINSIC FACTOR"/>
    <property type="match status" value="1"/>
</dbReference>
<keyword evidence="2" id="KW-1185">Reference proteome</keyword>
<dbReference type="InterPro" id="IPR051588">
    <property type="entry name" value="Cobalamin_Transport"/>
</dbReference>
<gene>
    <name evidence="1" type="ORF">GSLYS_00020400001</name>
</gene>
<dbReference type="EMBL" id="CAXITT010000896">
    <property type="protein sequence ID" value="CAL1547061.1"/>
    <property type="molecule type" value="Genomic_DNA"/>
</dbReference>
<evidence type="ECO:0008006" key="3">
    <source>
        <dbReference type="Google" id="ProtNLM"/>
    </source>
</evidence>
<organism evidence="1 2">
    <name type="scientific">Lymnaea stagnalis</name>
    <name type="common">Great pond snail</name>
    <name type="synonym">Helix stagnalis</name>
    <dbReference type="NCBI Taxonomy" id="6523"/>
    <lineage>
        <taxon>Eukaryota</taxon>
        <taxon>Metazoa</taxon>
        <taxon>Spiralia</taxon>
        <taxon>Lophotrochozoa</taxon>
        <taxon>Mollusca</taxon>
        <taxon>Gastropoda</taxon>
        <taxon>Heterobranchia</taxon>
        <taxon>Euthyneura</taxon>
        <taxon>Panpulmonata</taxon>
        <taxon>Hygrophila</taxon>
        <taxon>Lymnaeoidea</taxon>
        <taxon>Lymnaeidae</taxon>
        <taxon>Lymnaea</taxon>
    </lineage>
</organism>
<evidence type="ECO:0000313" key="1">
    <source>
        <dbReference type="EMBL" id="CAL1547061.1"/>
    </source>
</evidence>
<dbReference type="AlphaFoldDB" id="A0AAV2IK79"/>
<name>A0AAV2IK79_LYMST</name>
<dbReference type="Gene3D" id="2.170.130.30">
    <property type="match status" value="1"/>
</dbReference>
<accession>A0AAV2IK79</accession>
<sequence length="135" mass="15160">MASCADCPQNDSPGQGHGFVEIIIRNQFTVDNHFEFSTKVQYREGQRLLYYLERAADADKIWRFGSSYFGAELGYSIERFNGLGGSVEDKTYWCIMDVGTDTPLPKGVSSYVPSNGQIIMFNFTTWDKPEGSPCS</sequence>
<dbReference type="PANTHER" id="PTHR10559:SF18">
    <property type="entry name" value="TRANSCOBALAMIN II"/>
    <property type="match status" value="1"/>
</dbReference>
<reference evidence="1 2" key="1">
    <citation type="submission" date="2024-04" db="EMBL/GenBank/DDBJ databases">
        <authorList>
            <consortium name="Genoscope - CEA"/>
            <person name="William W."/>
        </authorList>
    </citation>
    <scope>NUCLEOTIDE SEQUENCE [LARGE SCALE GENOMIC DNA]</scope>
</reference>
<dbReference type="Proteomes" id="UP001497497">
    <property type="component" value="Unassembled WGS sequence"/>
</dbReference>